<dbReference type="InterPro" id="IPR002986">
    <property type="entry name" value="DAP_deCOOHase_LysA"/>
</dbReference>
<proteinExistence type="predicted"/>
<dbReference type="SUPFAM" id="SSF50621">
    <property type="entry name" value="Alanine racemase C-terminal domain-like"/>
    <property type="match status" value="1"/>
</dbReference>
<keyword evidence="8" id="KW-1185">Reference proteome</keyword>
<comment type="cofactor">
    <cofactor evidence="1">
        <name>pyridoxal 5'-phosphate</name>
        <dbReference type="ChEBI" id="CHEBI:597326"/>
    </cofactor>
</comment>
<dbReference type="InterPro" id="IPR029066">
    <property type="entry name" value="PLP-binding_barrel"/>
</dbReference>
<dbReference type="Proteomes" id="UP001268819">
    <property type="component" value="Unassembled WGS sequence"/>
</dbReference>
<evidence type="ECO:0000259" key="6">
    <source>
        <dbReference type="Pfam" id="PF02784"/>
    </source>
</evidence>
<dbReference type="InterPro" id="IPR000183">
    <property type="entry name" value="Orn/DAP/Arg_de-COase"/>
</dbReference>
<dbReference type="InterPro" id="IPR022653">
    <property type="entry name" value="De-COase2_pyr-phos_BS"/>
</dbReference>
<dbReference type="PRINTS" id="PR01181">
    <property type="entry name" value="DAPDCRBXLASE"/>
</dbReference>
<dbReference type="EC" id="4.1.1.20" evidence="7"/>
<keyword evidence="5 7" id="KW-0456">Lyase</keyword>
<evidence type="ECO:0000313" key="7">
    <source>
        <dbReference type="EMBL" id="MDR6594787.1"/>
    </source>
</evidence>
<keyword evidence="4" id="KW-0457">Lysine biosynthesis</keyword>
<dbReference type="InterPro" id="IPR022644">
    <property type="entry name" value="De-COase2_N"/>
</dbReference>
<dbReference type="RefSeq" id="WP_310307821.1">
    <property type="nucleotide sequence ID" value="NZ_BAAAXB010000001.1"/>
</dbReference>
<evidence type="ECO:0000256" key="2">
    <source>
        <dbReference type="ARBA" id="ARBA00022793"/>
    </source>
</evidence>
<dbReference type="PANTHER" id="PTHR43727:SF2">
    <property type="entry name" value="GROUP IV DECARBOXYLASE"/>
    <property type="match status" value="1"/>
</dbReference>
<dbReference type="Pfam" id="PF02784">
    <property type="entry name" value="Orn_Arg_deC_N"/>
    <property type="match status" value="1"/>
</dbReference>
<dbReference type="PROSITE" id="PS00879">
    <property type="entry name" value="ODR_DC_2_2"/>
    <property type="match status" value="1"/>
</dbReference>
<keyword evidence="3" id="KW-0663">Pyridoxal phosphate</keyword>
<evidence type="ECO:0000256" key="5">
    <source>
        <dbReference type="ARBA" id="ARBA00023239"/>
    </source>
</evidence>
<dbReference type="EMBL" id="JAVDSG010000001">
    <property type="protein sequence ID" value="MDR6594787.1"/>
    <property type="molecule type" value="Genomic_DNA"/>
</dbReference>
<accession>A0ABU1PVX0</accession>
<organism evidence="7 8">
    <name type="scientific">Saccharothrix longispora</name>
    <dbReference type="NCBI Taxonomy" id="33920"/>
    <lineage>
        <taxon>Bacteria</taxon>
        <taxon>Bacillati</taxon>
        <taxon>Actinomycetota</taxon>
        <taxon>Actinomycetes</taxon>
        <taxon>Pseudonocardiales</taxon>
        <taxon>Pseudonocardiaceae</taxon>
        <taxon>Saccharothrix</taxon>
    </lineage>
</organism>
<dbReference type="CDD" id="cd06828">
    <property type="entry name" value="PLPDE_III_DapDC"/>
    <property type="match status" value="1"/>
</dbReference>
<protein>
    <submittedName>
        <fullName evidence="7">Diaminopimelate decarboxylase</fullName>
        <ecNumber evidence="7">4.1.1.20</ecNumber>
    </submittedName>
</protein>
<name>A0ABU1PVX0_9PSEU</name>
<dbReference type="Gene3D" id="2.40.37.10">
    <property type="entry name" value="Lyase, Ornithine Decarboxylase, Chain A, domain 1"/>
    <property type="match status" value="1"/>
</dbReference>
<feature type="domain" description="Orn/DAP/Arg decarboxylase 2 N-terminal" evidence="6">
    <location>
        <begin position="114"/>
        <end position="355"/>
    </location>
</feature>
<evidence type="ECO:0000313" key="8">
    <source>
        <dbReference type="Proteomes" id="UP001268819"/>
    </source>
</evidence>
<dbReference type="PRINTS" id="PR01179">
    <property type="entry name" value="ODADCRBXLASE"/>
</dbReference>
<keyword evidence="4" id="KW-0028">Amino-acid biosynthesis</keyword>
<keyword evidence="2" id="KW-0210">Decarboxylase</keyword>
<dbReference type="PANTHER" id="PTHR43727">
    <property type="entry name" value="DIAMINOPIMELATE DECARBOXYLASE"/>
    <property type="match status" value="1"/>
</dbReference>
<reference evidence="7 8" key="1">
    <citation type="submission" date="2023-07" db="EMBL/GenBank/DDBJ databases">
        <title>Sequencing the genomes of 1000 actinobacteria strains.</title>
        <authorList>
            <person name="Klenk H.-P."/>
        </authorList>
    </citation>
    <scope>NUCLEOTIDE SEQUENCE [LARGE SCALE GENOMIC DNA]</scope>
    <source>
        <strain evidence="7 8">DSM 43749</strain>
    </source>
</reference>
<comment type="caution">
    <text evidence="7">The sequence shown here is derived from an EMBL/GenBank/DDBJ whole genome shotgun (WGS) entry which is preliminary data.</text>
</comment>
<sequence length="469" mass="50745">MEASSPTLDCRGLPPALAVLRIKQAISATRDAHAPVRVVLGEDCGRDRVSLALGEAAGRLQYADAPGPEPARPWWQRRDLRYRDGRLHLGGTDVGELAEQVGTPAYVVRADRVRENVERLAGAMAAADLDHRVYYAIKANRSPGLLTYLRTTGLVGVDVCSAGELLHVLAAGFAPDSISFTGTSLSRREIELLTRFRGLRVNFDSLSSLDAFGRACPGREVGLRINPGVGVGYHGDERLNYSGAPTTKFGIYREHLDEVRAIAERWDLDVVRLHFHVGCGFLDAELSQLEDALDAADAFTGHFPDLREINLGGGLGVPHTAADRALDLDRWAGAVARRFAGRGLVVAVEPGDYLVKDAGLLLTTVTYVERRRDVLFAGLDAGFNLAVEPAFYGLPCEPVAVAPRPDGGTATYTVVGNVNEALDRWASDHRMPELREGDHVALINAGGYAASMRSEHCLRGEAREVLLID</sequence>
<evidence type="ECO:0000256" key="4">
    <source>
        <dbReference type="ARBA" id="ARBA00023154"/>
    </source>
</evidence>
<gene>
    <name evidence="7" type="ORF">J2S66_003171</name>
</gene>
<dbReference type="InterPro" id="IPR022657">
    <property type="entry name" value="De-COase2_CS"/>
</dbReference>
<dbReference type="PROSITE" id="PS00878">
    <property type="entry name" value="ODR_DC_2_1"/>
    <property type="match status" value="1"/>
</dbReference>
<evidence type="ECO:0000256" key="3">
    <source>
        <dbReference type="ARBA" id="ARBA00022898"/>
    </source>
</evidence>
<evidence type="ECO:0000256" key="1">
    <source>
        <dbReference type="ARBA" id="ARBA00001933"/>
    </source>
</evidence>
<dbReference type="InterPro" id="IPR009006">
    <property type="entry name" value="Ala_racemase/Decarboxylase_C"/>
</dbReference>
<dbReference type="Gene3D" id="3.20.20.10">
    <property type="entry name" value="Alanine racemase"/>
    <property type="match status" value="1"/>
</dbReference>
<dbReference type="SUPFAM" id="SSF51419">
    <property type="entry name" value="PLP-binding barrel"/>
    <property type="match status" value="1"/>
</dbReference>
<dbReference type="GO" id="GO:0008836">
    <property type="term" value="F:diaminopimelate decarboxylase activity"/>
    <property type="evidence" value="ECO:0007669"/>
    <property type="project" value="UniProtKB-EC"/>
</dbReference>